<gene>
    <name evidence="2" type="ORF">QCA50_000360</name>
</gene>
<evidence type="ECO:0000313" key="2">
    <source>
        <dbReference type="EMBL" id="KAK7695724.1"/>
    </source>
</evidence>
<dbReference type="Proteomes" id="UP001385951">
    <property type="component" value="Unassembled WGS sequence"/>
</dbReference>
<evidence type="ECO:0000313" key="3">
    <source>
        <dbReference type="Proteomes" id="UP001385951"/>
    </source>
</evidence>
<feature type="compositionally biased region" description="Low complexity" evidence="1">
    <location>
        <begin position="158"/>
        <end position="170"/>
    </location>
</feature>
<keyword evidence="3" id="KW-1185">Reference proteome</keyword>
<name>A0AAW0GZX1_9APHY</name>
<proteinExistence type="predicted"/>
<protein>
    <submittedName>
        <fullName evidence="2">Uncharacterized protein</fullName>
    </submittedName>
</protein>
<reference evidence="2 3" key="1">
    <citation type="submission" date="2022-09" db="EMBL/GenBank/DDBJ databases">
        <authorList>
            <person name="Palmer J.M."/>
        </authorList>
    </citation>
    <scope>NUCLEOTIDE SEQUENCE [LARGE SCALE GENOMIC DNA]</scope>
    <source>
        <strain evidence="2 3">DSM 7382</strain>
    </source>
</reference>
<accession>A0AAW0GZX1</accession>
<dbReference type="EMBL" id="JASBNA010000001">
    <property type="protein sequence ID" value="KAK7695724.1"/>
    <property type="molecule type" value="Genomic_DNA"/>
</dbReference>
<organism evidence="2 3">
    <name type="scientific">Cerrena zonata</name>
    <dbReference type="NCBI Taxonomy" id="2478898"/>
    <lineage>
        <taxon>Eukaryota</taxon>
        <taxon>Fungi</taxon>
        <taxon>Dikarya</taxon>
        <taxon>Basidiomycota</taxon>
        <taxon>Agaricomycotina</taxon>
        <taxon>Agaricomycetes</taxon>
        <taxon>Polyporales</taxon>
        <taxon>Cerrenaceae</taxon>
        <taxon>Cerrena</taxon>
    </lineage>
</organism>
<sequence>MPTFQNLECWLQDCNGNVLHEEDSSEAKGVITVNIVTKENLPFVVFWKNTASDVSPLDGRWQLQFRPDAGQKSHCLSGKWMDAQRGNSRGMLYRGSPLATPRAYRNTLMCTVTSVFYILSSSSVPEHHVTFKFMLRKAPISPPRKRCDTEGTPRTKGRSQTSNHSSTPSSSKRKRTEFEGSSCSTERSRLRPRTRQCTSESPRPSMCLDDLLDDSRKLKNERTSITQEESQACALLEKQNAELREQNKLRRMKLDAAKKEIILTIS</sequence>
<feature type="region of interest" description="Disordered" evidence="1">
    <location>
        <begin position="141"/>
        <end position="210"/>
    </location>
</feature>
<comment type="caution">
    <text evidence="2">The sequence shown here is derived from an EMBL/GenBank/DDBJ whole genome shotgun (WGS) entry which is preliminary data.</text>
</comment>
<dbReference type="AlphaFoldDB" id="A0AAW0GZX1"/>
<evidence type="ECO:0000256" key="1">
    <source>
        <dbReference type="SAM" id="MobiDB-lite"/>
    </source>
</evidence>